<name>A0ABW2VTT9_9ACTN</name>
<dbReference type="RefSeq" id="WP_381255791.1">
    <property type="nucleotide sequence ID" value="NZ_JBHTBI010000014.1"/>
</dbReference>
<evidence type="ECO:0000313" key="2">
    <source>
        <dbReference type="Proteomes" id="UP001596957"/>
    </source>
</evidence>
<evidence type="ECO:0000313" key="1">
    <source>
        <dbReference type="EMBL" id="MFD0287800.1"/>
    </source>
</evidence>
<reference evidence="2" key="1">
    <citation type="journal article" date="2019" name="Int. J. Syst. Evol. Microbiol.">
        <title>The Global Catalogue of Microorganisms (GCM) 10K type strain sequencing project: providing services to taxonomists for standard genome sequencing and annotation.</title>
        <authorList>
            <consortium name="The Broad Institute Genomics Platform"/>
            <consortium name="The Broad Institute Genome Sequencing Center for Infectious Disease"/>
            <person name="Wu L."/>
            <person name="Ma J."/>
        </authorList>
    </citation>
    <scope>NUCLEOTIDE SEQUENCE [LARGE SCALE GENOMIC DNA]</scope>
    <source>
        <strain evidence="2">CGMCC 4.7198</strain>
    </source>
</reference>
<dbReference type="Proteomes" id="UP001596957">
    <property type="component" value="Unassembled WGS sequence"/>
</dbReference>
<sequence length="82" mass="8742">MSELTPGGQAVYLSELPTGSLVTPADAQGIRAAAVASLGWEGLRRAHLIAALRNSALMPDGHCDRHEWADSAARWVDPHGHF</sequence>
<dbReference type="EMBL" id="JBHTEC010000004">
    <property type="protein sequence ID" value="MFD0287800.1"/>
    <property type="molecule type" value="Genomic_DNA"/>
</dbReference>
<comment type="caution">
    <text evidence="1">The sequence shown here is derived from an EMBL/GenBank/DDBJ whole genome shotgun (WGS) entry which is preliminary data.</text>
</comment>
<protein>
    <submittedName>
        <fullName evidence="1">Uncharacterized protein</fullName>
    </submittedName>
</protein>
<accession>A0ABW2VTT9</accession>
<gene>
    <name evidence="1" type="ORF">ACFQZP_40485</name>
</gene>
<organism evidence="1 2">
    <name type="scientific">Streptomyces lutosisoli</name>
    <dbReference type="NCBI Taxonomy" id="2665721"/>
    <lineage>
        <taxon>Bacteria</taxon>
        <taxon>Bacillati</taxon>
        <taxon>Actinomycetota</taxon>
        <taxon>Actinomycetes</taxon>
        <taxon>Kitasatosporales</taxon>
        <taxon>Streptomycetaceae</taxon>
        <taxon>Streptomyces</taxon>
    </lineage>
</organism>
<proteinExistence type="predicted"/>
<keyword evidence="2" id="KW-1185">Reference proteome</keyword>